<evidence type="ECO:0000313" key="2">
    <source>
        <dbReference type="Proteomes" id="UP000318065"/>
    </source>
</evidence>
<dbReference type="AlphaFoldDB" id="A0A510HE00"/>
<dbReference type="InterPro" id="IPR032466">
    <property type="entry name" value="Metal_Hydrolase"/>
</dbReference>
<name>A0A510HE00_9ACTN</name>
<dbReference type="Proteomes" id="UP000318065">
    <property type="component" value="Chromosome"/>
</dbReference>
<dbReference type="SUPFAM" id="SSF51556">
    <property type="entry name" value="Metallo-dependent hydrolases"/>
    <property type="match status" value="1"/>
</dbReference>
<dbReference type="Pfam" id="PF01244">
    <property type="entry name" value="Peptidase_M19"/>
    <property type="match status" value="1"/>
</dbReference>
<accession>A0A510HE00</accession>
<dbReference type="GO" id="GO:0070573">
    <property type="term" value="F:metallodipeptidase activity"/>
    <property type="evidence" value="ECO:0007669"/>
    <property type="project" value="InterPro"/>
</dbReference>
<dbReference type="PANTHER" id="PTHR10443">
    <property type="entry name" value="MICROSOMAL DIPEPTIDASE"/>
    <property type="match status" value="1"/>
</dbReference>
<organism evidence="1 2">
    <name type="scientific">Rubrobacter xylanophilus</name>
    <dbReference type="NCBI Taxonomy" id="49319"/>
    <lineage>
        <taxon>Bacteria</taxon>
        <taxon>Bacillati</taxon>
        <taxon>Actinomycetota</taxon>
        <taxon>Rubrobacteria</taxon>
        <taxon>Rubrobacterales</taxon>
        <taxon>Rubrobacteraceae</taxon>
        <taxon>Rubrobacter</taxon>
    </lineage>
</organism>
<evidence type="ECO:0008006" key="3">
    <source>
        <dbReference type="Google" id="ProtNLM"/>
    </source>
</evidence>
<proteinExistence type="predicted"/>
<dbReference type="InterPro" id="IPR008257">
    <property type="entry name" value="Pept_M19"/>
</dbReference>
<dbReference type="GO" id="GO:0006508">
    <property type="term" value="P:proteolysis"/>
    <property type="evidence" value="ECO:0007669"/>
    <property type="project" value="InterPro"/>
</dbReference>
<protein>
    <recommendedName>
        <fullName evidence="3">Membrane dipeptidase</fullName>
    </recommendedName>
</protein>
<gene>
    <name evidence="1" type="ORF">RxyAA322_00160</name>
</gene>
<dbReference type="Gene3D" id="3.20.20.140">
    <property type="entry name" value="Metal-dependent hydrolases"/>
    <property type="match status" value="1"/>
</dbReference>
<dbReference type="PROSITE" id="PS51365">
    <property type="entry name" value="RENAL_DIPEPTIDASE_2"/>
    <property type="match status" value="1"/>
</dbReference>
<sequence>MGFGSDFDGAKVPRELGDASGLPRLLAALRERGYGEAELRKLAHENWLRVLRATWGG</sequence>
<keyword evidence="2" id="KW-1185">Reference proteome</keyword>
<dbReference type="EMBL" id="AP019791">
    <property type="protein sequence ID" value="BBL78162.1"/>
    <property type="molecule type" value="Genomic_DNA"/>
</dbReference>
<reference evidence="1" key="1">
    <citation type="journal article" date="2019" name="Microbiol. Resour. Announc.">
        <title>Complete Genome Sequence of Rubrobacter xylanophilus Strain AA3-22, Isolated from Arima Onsen in Japan.</title>
        <authorList>
            <person name="Tomariguchi N."/>
            <person name="Miyazaki K."/>
        </authorList>
    </citation>
    <scope>NUCLEOTIDE SEQUENCE [LARGE SCALE GENOMIC DNA]</scope>
    <source>
        <strain evidence="1">AA3-22</strain>
    </source>
</reference>
<dbReference type="PANTHER" id="PTHR10443:SF12">
    <property type="entry name" value="DIPEPTIDASE"/>
    <property type="match status" value="1"/>
</dbReference>
<evidence type="ECO:0000313" key="1">
    <source>
        <dbReference type="EMBL" id="BBL78162.1"/>
    </source>
</evidence>